<keyword evidence="2" id="KW-1185">Reference proteome</keyword>
<accession>A0A8X6RC44</accession>
<evidence type="ECO:0000313" key="1">
    <source>
        <dbReference type="EMBL" id="GFX91925.1"/>
    </source>
</evidence>
<reference evidence="1" key="1">
    <citation type="submission" date="2020-08" db="EMBL/GenBank/DDBJ databases">
        <title>Multicomponent nature underlies the extraordinary mechanical properties of spider dragline silk.</title>
        <authorList>
            <person name="Kono N."/>
            <person name="Nakamura H."/>
            <person name="Mori M."/>
            <person name="Yoshida Y."/>
            <person name="Ohtoshi R."/>
            <person name="Malay A.D."/>
            <person name="Moran D.A.P."/>
            <person name="Tomita M."/>
            <person name="Numata K."/>
            <person name="Arakawa K."/>
        </authorList>
    </citation>
    <scope>NUCLEOTIDE SEQUENCE</scope>
</reference>
<protein>
    <submittedName>
        <fullName evidence="1">Uncharacterized protein</fullName>
    </submittedName>
</protein>
<evidence type="ECO:0000313" key="2">
    <source>
        <dbReference type="Proteomes" id="UP000887159"/>
    </source>
</evidence>
<gene>
    <name evidence="1" type="ORF">TNCV_3577551</name>
</gene>
<proteinExistence type="predicted"/>
<organism evidence="1 2">
    <name type="scientific">Trichonephila clavipes</name>
    <name type="common">Golden silk orbweaver</name>
    <name type="synonym">Nephila clavipes</name>
    <dbReference type="NCBI Taxonomy" id="2585209"/>
    <lineage>
        <taxon>Eukaryota</taxon>
        <taxon>Metazoa</taxon>
        <taxon>Ecdysozoa</taxon>
        <taxon>Arthropoda</taxon>
        <taxon>Chelicerata</taxon>
        <taxon>Arachnida</taxon>
        <taxon>Araneae</taxon>
        <taxon>Araneomorphae</taxon>
        <taxon>Entelegynae</taxon>
        <taxon>Araneoidea</taxon>
        <taxon>Nephilidae</taxon>
        <taxon>Trichonephila</taxon>
    </lineage>
</organism>
<dbReference type="EMBL" id="BMAU01021137">
    <property type="protein sequence ID" value="GFX91925.1"/>
    <property type="molecule type" value="Genomic_DNA"/>
</dbReference>
<dbReference type="Proteomes" id="UP000887159">
    <property type="component" value="Unassembled WGS sequence"/>
</dbReference>
<dbReference type="AlphaFoldDB" id="A0A8X6RC44"/>
<comment type="caution">
    <text evidence="1">The sequence shown here is derived from an EMBL/GenBank/DDBJ whole genome shotgun (WGS) entry which is preliminary data.</text>
</comment>
<sequence>MVDIIPSFVAPGSSFPHIYGLRSRCLIPPKPNRIGFCNQRHKGLCKTMIPKKLCFSLDDIYRKKCRMFIGNFWKRRLSVRCKFSIFYCTEFVGLYVSDLEIC</sequence>
<name>A0A8X6RC44_TRICX</name>